<dbReference type="AlphaFoldDB" id="A0A367WNP0"/>
<feature type="domain" description="AB hydrolase-1" evidence="1">
    <location>
        <begin position="68"/>
        <end position="336"/>
    </location>
</feature>
<reference evidence="2 3" key="1">
    <citation type="submission" date="2014-07" db="EMBL/GenBank/DDBJ databases">
        <title>Draft genome sequence of Thalassospira profundimaris S25-3-2.</title>
        <authorList>
            <person name="Lai Q."/>
            <person name="Shao Z."/>
        </authorList>
    </citation>
    <scope>NUCLEOTIDE SEQUENCE [LARGE SCALE GENOMIC DNA]</scope>
    <source>
        <strain evidence="2 3">S25-3-2</strain>
    </source>
</reference>
<name>A0A367WNP0_9PROT</name>
<sequence length="354" mass="38934">MTPHSNDVMGQAVDRAAFAQHSALQDGIRRYQAHPYQREADDMPVIWQEGSSRIYDYGALAANCPKGAILLVPSLINRGYILDLNRKRSFARFLATQGYRPLLLDWGYPGADERDFGLDDFIAGRLVMAVQDMAEMYGGPLPVVGYCMGGVLAMAACLLEPALVSRLVLLATPWDFMAAGPTQARIAAAFAPTLPHMLSVHDELPVDVLQTLFASLDPFNIGEKFRRFAAMKPDSPKAEDFVALEDWLNDGVPLTRNVAVDCLIGWYVENRPARGQWAIDDMTIDPAAIRCPTLVVIPSNDRIVPPESALALYDKLNVDIRTAHRPAAGHIGMMVGSRAQSSTWQPVVDWLAES</sequence>
<dbReference type="PANTHER" id="PTHR36837:SF2">
    <property type="entry name" value="POLY(3-HYDROXYALKANOATE) POLYMERASE SUBUNIT PHAC"/>
    <property type="match status" value="1"/>
</dbReference>
<gene>
    <name evidence="2" type="ORF">TH25_22330</name>
</gene>
<proteinExistence type="predicted"/>
<accession>A0A367WNP0</accession>
<dbReference type="InterPro" id="IPR051321">
    <property type="entry name" value="PHA/PHB_synthase"/>
</dbReference>
<comment type="caution">
    <text evidence="2">The sequence shown here is derived from an EMBL/GenBank/DDBJ whole genome shotgun (WGS) entry which is preliminary data.</text>
</comment>
<organism evidence="2 3">
    <name type="scientific">Thalassospira profundimaris</name>
    <dbReference type="NCBI Taxonomy" id="502049"/>
    <lineage>
        <taxon>Bacteria</taxon>
        <taxon>Pseudomonadati</taxon>
        <taxon>Pseudomonadota</taxon>
        <taxon>Alphaproteobacteria</taxon>
        <taxon>Rhodospirillales</taxon>
        <taxon>Thalassospiraceae</taxon>
        <taxon>Thalassospira</taxon>
    </lineage>
</organism>
<dbReference type="SUPFAM" id="SSF53474">
    <property type="entry name" value="alpha/beta-Hydrolases"/>
    <property type="match status" value="1"/>
</dbReference>
<evidence type="ECO:0000313" key="2">
    <source>
        <dbReference type="EMBL" id="RCK43085.1"/>
    </source>
</evidence>
<protein>
    <submittedName>
        <fullName evidence="2">Poly-beta-hydroxybutyrate polymerase</fullName>
    </submittedName>
</protein>
<dbReference type="Gene3D" id="3.40.50.1820">
    <property type="entry name" value="alpha/beta hydrolase"/>
    <property type="match status" value="1"/>
</dbReference>
<dbReference type="Proteomes" id="UP000252517">
    <property type="component" value="Unassembled WGS sequence"/>
</dbReference>
<evidence type="ECO:0000313" key="3">
    <source>
        <dbReference type="Proteomes" id="UP000252517"/>
    </source>
</evidence>
<dbReference type="Pfam" id="PF00561">
    <property type="entry name" value="Abhydrolase_1"/>
    <property type="match status" value="1"/>
</dbReference>
<dbReference type="EMBL" id="JPWH01000028">
    <property type="protein sequence ID" value="RCK43085.1"/>
    <property type="molecule type" value="Genomic_DNA"/>
</dbReference>
<dbReference type="InterPro" id="IPR000073">
    <property type="entry name" value="AB_hydrolase_1"/>
</dbReference>
<dbReference type="InterPro" id="IPR029058">
    <property type="entry name" value="AB_hydrolase_fold"/>
</dbReference>
<dbReference type="PANTHER" id="PTHR36837">
    <property type="entry name" value="POLY(3-HYDROXYALKANOATE) POLYMERASE SUBUNIT PHAC"/>
    <property type="match status" value="1"/>
</dbReference>
<evidence type="ECO:0000259" key="1">
    <source>
        <dbReference type="Pfam" id="PF00561"/>
    </source>
</evidence>